<comment type="similarity">
    <text evidence="3">Belongs to the peptidase S33 family.</text>
</comment>
<evidence type="ECO:0000256" key="5">
    <source>
        <dbReference type="ARBA" id="ARBA00021843"/>
    </source>
</evidence>
<keyword evidence="8" id="KW-0645">Protease</keyword>
<name>A0A5D0HTR5_9FLAO</name>
<evidence type="ECO:0000256" key="9">
    <source>
        <dbReference type="ARBA" id="ARBA00022801"/>
    </source>
</evidence>
<dbReference type="Gene3D" id="3.40.50.1820">
    <property type="entry name" value="alpha/beta hydrolase"/>
    <property type="match status" value="1"/>
</dbReference>
<dbReference type="PRINTS" id="PR00793">
    <property type="entry name" value="PROAMNOPTASE"/>
</dbReference>
<evidence type="ECO:0000256" key="10">
    <source>
        <dbReference type="ARBA" id="ARBA00029605"/>
    </source>
</evidence>
<dbReference type="InterPro" id="IPR000073">
    <property type="entry name" value="AB_hydrolase_1"/>
</dbReference>
<evidence type="ECO:0000256" key="4">
    <source>
        <dbReference type="ARBA" id="ARBA00012568"/>
    </source>
</evidence>
<dbReference type="GO" id="GO:0006508">
    <property type="term" value="P:proteolysis"/>
    <property type="evidence" value="ECO:0007669"/>
    <property type="project" value="UniProtKB-KW"/>
</dbReference>
<dbReference type="EC" id="3.4.11.5" evidence="4"/>
<dbReference type="EMBL" id="VSDQ01000679">
    <property type="protein sequence ID" value="TYA74705.1"/>
    <property type="molecule type" value="Genomic_DNA"/>
</dbReference>
<dbReference type="InterPro" id="IPR029058">
    <property type="entry name" value="AB_hydrolase_fold"/>
</dbReference>
<dbReference type="OrthoDB" id="9796770at2"/>
<evidence type="ECO:0000256" key="3">
    <source>
        <dbReference type="ARBA" id="ARBA00010088"/>
    </source>
</evidence>
<evidence type="ECO:0000313" key="13">
    <source>
        <dbReference type="Proteomes" id="UP000323930"/>
    </source>
</evidence>
<comment type="catalytic activity">
    <reaction evidence="1">
        <text>Release of N-terminal proline from a peptide.</text>
        <dbReference type="EC" id="3.4.11.5"/>
    </reaction>
</comment>
<dbReference type="Proteomes" id="UP000323930">
    <property type="component" value="Unassembled WGS sequence"/>
</dbReference>
<dbReference type="SUPFAM" id="SSF53474">
    <property type="entry name" value="alpha/beta-Hydrolases"/>
    <property type="match status" value="1"/>
</dbReference>
<evidence type="ECO:0000259" key="11">
    <source>
        <dbReference type="Pfam" id="PF00561"/>
    </source>
</evidence>
<keyword evidence="7" id="KW-0963">Cytoplasm</keyword>
<gene>
    <name evidence="12" type="ORF">FUA24_15440</name>
</gene>
<dbReference type="InterPro" id="IPR005944">
    <property type="entry name" value="Pro_iminopeptidase"/>
</dbReference>
<dbReference type="PANTHER" id="PTHR43722:SF1">
    <property type="entry name" value="PROLINE IMINOPEPTIDASE"/>
    <property type="match status" value="1"/>
</dbReference>
<organism evidence="12 13">
    <name type="scientific">Seonamhaeicola marinus</name>
    <dbReference type="NCBI Taxonomy" id="1912246"/>
    <lineage>
        <taxon>Bacteria</taxon>
        <taxon>Pseudomonadati</taxon>
        <taxon>Bacteroidota</taxon>
        <taxon>Flavobacteriia</taxon>
        <taxon>Flavobacteriales</taxon>
        <taxon>Flavobacteriaceae</taxon>
    </lineage>
</organism>
<dbReference type="Pfam" id="PF00561">
    <property type="entry name" value="Abhydrolase_1"/>
    <property type="match status" value="1"/>
</dbReference>
<feature type="domain" description="AB hydrolase-1" evidence="11">
    <location>
        <begin position="49"/>
        <end position="325"/>
    </location>
</feature>
<evidence type="ECO:0000313" key="12">
    <source>
        <dbReference type="EMBL" id="TYA74705.1"/>
    </source>
</evidence>
<reference evidence="12 13" key="1">
    <citation type="submission" date="2019-08" db="EMBL/GenBank/DDBJ databases">
        <title>Seonamhaeicola sediminis sp. nov., isolated from marine sediment.</title>
        <authorList>
            <person name="Cao W.R."/>
        </authorList>
    </citation>
    <scope>NUCLEOTIDE SEQUENCE [LARGE SCALE GENOMIC DNA]</scope>
    <source>
        <strain evidence="12 13">B011</strain>
    </source>
</reference>
<proteinExistence type="inferred from homology"/>
<sequence length="346" mass="39025">MKLIRIAILVVIGINSLKGQTKSINESSYLLIGGIEQWVTIRGNDISKPVILFLHGGPGSTMSQFENTMYGSWEDDFILVNWDQRGAGRTYGRNAPSKLDEKYIQNTPLTVDRMTRDGIELSQYLISHLKKDKIILVGTSWGSILGMEMLLKKPELFKAYLGHSQVVNPSESFKCAYEKTRELSQLAKDSVSLKKLKSLGKPPYKNARSTGQLLRIVKKYERANSTPAPNNWFKIASEYDNEIDAKSRYDGDDYSFCYFAGFEKIGIKSMVLGIDYKRSGLNIKIPIYLIQGEQDILTPKELTKPYFDSITAPLKKYILLPNAAHGHNQAVVDAQFKIAEQITHSK</sequence>
<dbReference type="RefSeq" id="WP_148543919.1">
    <property type="nucleotide sequence ID" value="NZ_VSDQ01000679.1"/>
</dbReference>
<keyword evidence="6" id="KW-0031">Aminopeptidase</keyword>
<evidence type="ECO:0000256" key="6">
    <source>
        <dbReference type="ARBA" id="ARBA00022438"/>
    </source>
</evidence>
<comment type="subcellular location">
    <subcellularLocation>
        <location evidence="2">Cytoplasm</location>
    </subcellularLocation>
</comment>
<dbReference type="AlphaFoldDB" id="A0A5D0HTR5"/>
<protein>
    <recommendedName>
        <fullName evidence="5">Proline iminopeptidase</fullName>
        <ecNumber evidence="4">3.4.11.5</ecNumber>
    </recommendedName>
    <alternativeName>
        <fullName evidence="10">Prolyl aminopeptidase</fullName>
    </alternativeName>
</protein>
<dbReference type="PANTHER" id="PTHR43722">
    <property type="entry name" value="PROLINE IMINOPEPTIDASE"/>
    <property type="match status" value="1"/>
</dbReference>
<evidence type="ECO:0000256" key="8">
    <source>
        <dbReference type="ARBA" id="ARBA00022670"/>
    </source>
</evidence>
<keyword evidence="13" id="KW-1185">Reference proteome</keyword>
<accession>A0A5D0HTR5</accession>
<dbReference type="GO" id="GO:0005737">
    <property type="term" value="C:cytoplasm"/>
    <property type="evidence" value="ECO:0007669"/>
    <property type="project" value="UniProtKB-SubCell"/>
</dbReference>
<dbReference type="GO" id="GO:0004177">
    <property type="term" value="F:aminopeptidase activity"/>
    <property type="evidence" value="ECO:0007669"/>
    <property type="project" value="UniProtKB-KW"/>
</dbReference>
<keyword evidence="9 12" id="KW-0378">Hydrolase</keyword>
<comment type="caution">
    <text evidence="12">The sequence shown here is derived from an EMBL/GenBank/DDBJ whole genome shotgun (WGS) entry which is preliminary data.</text>
</comment>
<evidence type="ECO:0000256" key="7">
    <source>
        <dbReference type="ARBA" id="ARBA00022490"/>
    </source>
</evidence>
<evidence type="ECO:0000256" key="1">
    <source>
        <dbReference type="ARBA" id="ARBA00001585"/>
    </source>
</evidence>
<dbReference type="InterPro" id="IPR002410">
    <property type="entry name" value="Peptidase_S33"/>
</dbReference>
<evidence type="ECO:0000256" key="2">
    <source>
        <dbReference type="ARBA" id="ARBA00004496"/>
    </source>
</evidence>